<dbReference type="PRINTS" id="PR00134">
    <property type="entry name" value="GLHYDRLASE10"/>
</dbReference>
<evidence type="ECO:0000256" key="2">
    <source>
        <dbReference type="ARBA" id="ARBA00022801"/>
    </source>
</evidence>
<evidence type="ECO:0000256" key="4">
    <source>
        <dbReference type="ARBA" id="ARBA00023295"/>
    </source>
</evidence>
<dbReference type="Proteomes" id="UP000541558">
    <property type="component" value="Unassembled WGS sequence"/>
</dbReference>
<keyword evidence="3 6" id="KW-0119">Carbohydrate metabolism</keyword>
<sequence length="316" mass="35846">MTSTPFLHARFKSKGKLYLGNILDGNTLHDTSITNVLKSEFGSITAEYSWKWNRIQPKEGEFHFEGADAVFDWAVANKKLIRGHTLIWHQNIPEWVNAITDKTKLTEVIQEHIRQVAGRYKGHVYAWDVVNEPFEEDGHFRNSVFWRVLKEDFFDIAFRAAREADPDAKLYLNEYNLDYAGPKIDALLALVGRLQKRGVPIDGIGSQAHLTLGKAEGVPAQLLRLAATGLDIALTELDIRIPRPVTEAKLMQQQAEYELVVKACVDIPNCMGITLWGVSDRNSWVNATLPQFESPLLWDKDYKRKAAYRGLEALLA</sequence>
<name>A0A8H5CIF1_9AGAR</name>
<keyword evidence="5 6" id="KW-0624">Polysaccharide degradation</keyword>
<dbReference type="AlphaFoldDB" id="A0A8H5CIF1"/>
<feature type="domain" description="GH10" evidence="7">
    <location>
        <begin position="1"/>
        <end position="314"/>
    </location>
</feature>
<keyword evidence="4 6" id="KW-0326">Glycosidase</keyword>
<keyword evidence="9" id="KW-1185">Reference proteome</keyword>
<comment type="similarity">
    <text evidence="1 6">Belongs to the glycosyl hydrolase 10 (cellulase F) family.</text>
</comment>
<evidence type="ECO:0000313" key="8">
    <source>
        <dbReference type="EMBL" id="KAF5341889.1"/>
    </source>
</evidence>
<dbReference type="PANTHER" id="PTHR31490">
    <property type="entry name" value="GLYCOSYL HYDROLASE"/>
    <property type="match status" value="1"/>
</dbReference>
<proteinExistence type="inferred from homology"/>
<dbReference type="InterPro" id="IPR044846">
    <property type="entry name" value="GH10"/>
</dbReference>
<dbReference type="EC" id="3.2.1.8" evidence="6"/>
<dbReference type="InterPro" id="IPR001000">
    <property type="entry name" value="GH10_dom"/>
</dbReference>
<dbReference type="GO" id="GO:0031176">
    <property type="term" value="F:endo-1,4-beta-xylanase activity"/>
    <property type="evidence" value="ECO:0007669"/>
    <property type="project" value="UniProtKB-EC"/>
</dbReference>
<dbReference type="Gene3D" id="3.20.20.80">
    <property type="entry name" value="Glycosidases"/>
    <property type="match status" value="1"/>
</dbReference>
<evidence type="ECO:0000256" key="3">
    <source>
        <dbReference type="ARBA" id="ARBA00023277"/>
    </source>
</evidence>
<protein>
    <recommendedName>
        <fullName evidence="6">Beta-xylanase</fullName>
        <ecNumber evidence="6">3.2.1.8</ecNumber>
    </recommendedName>
</protein>
<accession>A0A8H5CIF1</accession>
<dbReference type="PROSITE" id="PS51760">
    <property type="entry name" value="GH10_2"/>
    <property type="match status" value="1"/>
</dbReference>
<evidence type="ECO:0000313" key="9">
    <source>
        <dbReference type="Proteomes" id="UP000541558"/>
    </source>
</evidence>
<dbReference type="SMART" id="SM00633">
    <property type="entry name" value="Glyco_10"/>
    <property type="match status" value="1"/>
</dbReference>
<dbReference type="SUPFAM" id="SSF51445">
    <property type="entry name" value="(Trans)glycosidases"/>
    <property type="match status" value="1"/>
</dbReference>
<dbReference type="OrthoDB" id="3055998at2759"/>
<dbReference type="PANTHER" id="PTHR31490:SF76">
    <property type="entry name" value="ENDO-1,4-BETA-XYLANASE C"/>
    <property type="match status" value="1"/>
</dbReference>
<evidence type="ECO:0000256" key="1">
    <source>
        <dbReference type="ARBA" id="ARBA00007495"/>
    </source>
</evidence>
<reference evidence="8 9" key="1">
    <citation type="journal article" date="2020" name="ISME J.">
        <title>Uncovering the hidden diversity of litter-decomposition mechanisms in mushroom-forming fungi.</title>
        <authorList>
            <person name="Floudas D."/>
            <person name="Bentzer J."/>
            <person name="Ahren D."/>
            <person name="Johansson T."/>
            <person name="Persson P."/>
            <person name="Tunlid A."/>
        </authorList>
    </citation>
    <scope>NUCLEOTIDE SEQUENCE [LARGE SCALE GENOMIC DNA]</scope>
    <source>
        <strain evidence="8 9">CBS 175.51</strain>
    </source>
</reference>
<dbReference type="EMBL" id="JAACJK010000001">
    <property type="protein sequence ID" value="KAF5341889.1"/>
    <property type="molecule type" value="Genomic_DNA"/>
</dbReference>
<dbReference type="GO" id="GO:0000272">
    <property type="term" value="P:polysaccharide catabolic process"/>
    <property type="evidence" value="ECO:0007669"/>
    <property type="project" value="UniProtKB-KW"/>
</dbReference>
<keyword evidence="2 6" id="KW-0378">Hydrolase</keyword>
<organism evidence="8 9">
    <name type="scientific">Ephemerocybe angulata</name>
    <dbReference type="NCBI Taxonomy" id="980116"/>
    <lineage>
        <taxon>Eukaryota</taxon>
        <taxon>Fungi</taxon>
        <taxon>Dikarya</taxon>
        <taxon>Basidiomycota</taxon>
        <taxon>Agaricomycotina</taxon>
        <taxon>Agaricomycetes</taxon>
        <taxon>Agaricomycetidae</taxon>
        <taxon>Agaricales</taxon>
        <taxon>Agaricineae</taxon>
        <taxon>Psathyrellaceae</taxon>
        <taxon>Ephemerocybe</taxon>
    </lineage>
</organism>
<dbReference type="InterPro" id="IPR017853">
    <property type="entry name" value="GH"/>
</dbReference>
<evidence type="ECO:0000256" key="5">
    <source>
        <dbReference type="ARBA" id="ARBA00023326"/>
    </source>
</evidence>
<comment type="caution">
    <text evidence="8">The sequence shown here is derived from an EMBL/GenBank/DDBJ whole genome shotgun (WGS) entry which is preliminary data.</text>
</comment>
<dbReference type="Pfam" id="PF00331">
    <property type="entry name" value="Glyco_hydro_10"/>
    <property type="match status" value="1"/>
</dbReference>
<evidence type="ECO:0000259" key="7">
    <source>
        <dbReference type="PROSITE" id="PS51760"/>
    </source>
</evidence>
<evidence type="ECO:0000256" key="6">
    <source>
        <dbReference type="RuleBase" id="RU361174"/>
    </source>
</evidence>
<comment type="catalytic activity">
    <reaction evidence="6">
        <text>Endohydrolysis of (1-&gt;4)-beta-D-xylosidic linkages in xylans.</text>
        <dbReference type="EC" id="3.2.1.8"/>
    </reaction>
</comment>
<gene>
    <name evidence="8" type="ORF">D9611_001130</name>
</gene>